<reference evidence="2 3" key="1">
    <citation type="journal article" date="2018" name="Nat. Ecol. Evol.">
        <title>Pezizomycetes genomes reveal the molecular basis of ectomycorrhizal truffle lifestyle.</title>
        <authorList>
            <person name="Murat C."/>
            <person name="Payen T."/>
            <person name="Noel B."/>
            <person name="Kuo A."/>
            <person name="Morin E."/>
            <person name="Chen J."/>
            <person name="Kohler A."/>
            <person name="Krizsan K."/>
            <person name="Balestrini R."/>
            <person name="Da Silva C."/>
            <person name="Montanini B."/>
            <person name="Hainaut M."/>
            <person name="Levati E."/>
            <person name="Barry K.W."/>
            <person name="Belfiori B."/>
            <person name="Cichocki N."/>
            <person name="Clum A."/>
            <person name="Dockter R.B."/>
            <person name="Fauchery L."/>
            <person name="Guy J."/>
            <person name="Iotti M."/>
            <person name="Le Tacon F."/>
            <person name="Lindquist E.A."/>
            <person name="Lipzen A."/>
            <person name="Malagnac F."/>
            <person name="Mello A."/>
            <person name="Molinier V."/>
            <person name="Miyauchi S."/>
            <person name="Poulain J."/>
            <person name="Riccioni C."/>
            <person name="Rubini A."/>
            <person name="Sitrit Y."/>
            <person name="Splivallo R."/>
            <person name="Traeger S."/>
            <person name="Wang M."/>
            <person name="Zifcakova L."/>
            <person name="Wipf D."/>
            <person name="Zambonelli A."/>
            <person name="Paolocci F."/>
            <person name="Nowrousian M."/>
            <person name="Ottonello S."/>
            <person name="Baldrian P."/>
            <person name="Spatafora J.W."/>
            <person name="Henrissat B."/>
            <person name="Nagy L.G."/>
            <person name="Aury J.M."/>
            <person name="Wincker P."/>
            <person name="Grigoriev I.V."/>
            <person name="Bonfante P."/>
            <person name="Martin F.M."/>
        </authorList>
    </citation>
    <scope>NUCLEOTIDE SEQUENCE [LARGE SCALE GENOMIC DNA]</scope>
    <source>
        <strain evidence="2 3">RN42</strain>
    </source>
</reference>
<evidence type="ECO:0000256" key="1">
    <source>
        <dbReference type="SAM" id="MobiDB-lite"/>
    </source>
</evidence>
<feature type="region of interest" description="Disordered" evidence="1">
    <location>
        <begin position="202"/>
        <end position="226"/>
    </location>
</feature>
<evidence type="ECO:0000313" key="2">
    <source>
        <dbReference type="EMBL" id="RPA81266.1"/>
    </source>
</evidence>
<feature type="compositionally biased region" description="Basic and acidic residues" evidence="1">
    <location>
        <begin position="202"/>
        <end position="221"/>
    </location>
</feature>
<sequence length="310" mass="36913">MRIQRVFKNYPATVEEYPSLASTEESNPAGYGLTRSYLTPNFRLRKESGPVTLRDILEPNDETRLYLDIVWEHPPASRWHRWLLEHHKHNMEFAGHYTDIINDYYVKLARLLFGEEHFVRKPHPVDSWPRGCCRNTGNHPYKGYGGYPEEWLVIAKEWYVESCASFLTTDIAGERLETVNGVCMFEVLKAIEVDRLIREERQDRKAKRNPHDPKDVSKRSLDNGPFQNTSREDWEYLSHWIDEWEKWQKYSFRGTIGKFKRCVLLEYILRKYLGMPMFPRRFETGSKSLSREWLQKLQEWDSEAAPARFS</sequence>
<name>A0A3N4I725_ASCIM</name>
<gene>
    <name evidence="2" type="ORF">BJ508DRAFT_326648</name>
</gene>
<protein>
    <submittedName>
        <fullName evidence="2">Uncharacterized protein</fullName>
    </submittedName>
</protein>
<proteinExistence type="predicted"/>
<dbReference type="AlphaFoldDB" id="A0A3N4I725"/>
<organism evidence="2 3">
    <name type="scientific">Ascobolus immersus RN42</name>
    <dbReference type="NCBI Taxonomy" id="1160509"/>
    <lineage>
        <taxon>Eukaryota</taxon>
        <taxon>Fungi</taxon>
        <taxon>Dikarya</taxon>
        <taxon>Ascomycota</taxon>
        <taxon>Pezizomycotina</taxon>
        <taxon>Pezizomycetes</taxon>
        <taxon>Pezizales</taxon>
        <taxon>Ascobolaceae</taxon>
        <taxon>Ascobolus</taxon>
    </lineage>
</organism>
<accession>A0A3N4I725</accession>
<dbReference type="EMBL" id="ML119681">
    <property type="protein sequence ID" value="RPA81266.1"/>
    <property type="molecule type" value="Genomic_DNA"/>
</dbReference>
<evidence type="ECO:0000313" key="3">
    <source>
        <dbReference type="Proteomes" id="UP000275078"/>
    </source>
</evidence>
<dbReference type="Proteomes" id="UP000275078">
    <property type="component" value="Unassembled WGS sequence"/>
</dbReference>
<keyword evidence="3" id="KW-1185">Reference proteome</keyword>